<sequence>MRCPVGLVSVSAMAVLVASHVHGATLQRRSLNLLRQVAIEMPFYFEPNNIPSQCQANCKVLADALNFRDPACSNGVDLNCVCRNVLMNGMASCFSCYSHDVDNSGLDVSNGQTSVDHVVASCNKAGISVTSTTVQKNAASRVGVEGFTLLAAIALGAFLTHA</sequence>
<reference evidence="2" key="1">
    <citation type="submission" date="2018-04" db="EMBL/GenBank/DDBJ databases">
        <title>Whole genome sequencing of Hypsizygus marmoreus.</title>
        <authorList>
            <person name="Choi I.-G."/>
            <person name="Min B."/>
            <person name="Kim J.-G."/>
            <person name="Kim S."/>
            <person name="Oh Y.-L."/>
            <person name="Kong W.-S."/>
            <person name="Park H."/>
            <person name="Jeong J."/>
            <person name="Song E.-S."/>
        </authorList>
    </citation>
    <scope>NUCLEOTIDE SEQUENCE [LARGE SCALE GENOMIC DNA]</scope>
    <source>
        <strain evidence="2">51987-8</strain>
    </source>
</reference>
<organism evidence="2 3">
    <name type="scientific">Hypsizygus marmoreus</name>
    <name type="common">White beech mushroom</name>
    <name type="synonym">Agaricus marmoreus</name>
    <dbReference type="NCBI Taxonomy" id="39966"/>
    <lineage>
        <taxon>Eukaryota</taxon>
        <taxon>Fungi</taxon>
        <taxon>Dikarya</taxon>
        <taxon>Basidiomycota</taxon>
        <taxon>Agaricomycotina</taxon>
        <taxon>Agaricomycetes</taxon>
        <taxon>Agaricomycetidae</taxon>
        <taxon>Agaricales</taxon>
        <taxon>Tricholomatineae</taxon>
        <taxon>Lyophyllaceae</taxon>
        <taxon>Hypsizygus</taxon>
    </lineage>
</organism>
<comment type="caution">
    <text evidence="2">The sequence shown here is derived from an EMBL/GenBank/DDBJ whole genome shotgun (WGS) entry which is preliminary data.</text>
</comment>
<gene>
    <name evidence="2" type="ORF">Hypma_004224</name>
</gene>
<dbReference type="AlphaFoldDB" id="A0A369J282"/>
<evidence type="ECO:0000256" key="1">
    <source>
        <dbReference type="SAM" id="SignalP"/>
    </source>
</evidence>
<dbReference type="EMBL" id="LUEZ02000158">
    <property type="protein sequence ID" value="RDB15502.1"/>
    <property type="molecule type" value="Genomic_DNA"/>
</dbReference>
<feature type="signal peptide" evidence="1">
    <location>
        <begin position="1"/>
        <end position="23"/>
    </location>
</feature>
<dbReference type="Proteomes" id="UP000076154">
    <property type="component" value="Unassembled WGS sequence"/>
</dbReference>
<keyword evidence="3" id="KW-1185">Reference proteome</keyword>
<accession>A0A369J282</accession>
<evidence type="ECO:0000313" key="2">
    <source>
        <dbReference type="EMBL" id="RDB15502.1"/>
    </source>
</evidence>
<proteinExistence type="predicted"/>
<name>A0A369J282_HYPMA</name>
<evidence type="ECO:0000313" key="3">
    <source>
        <dbReference type="Proteomes" id="UP000076154"/>
    </source>
</evidence>
<feature type="chain" id="PRO_5017034830" description="Extracellular membrane protein CFEM domain-containing protein" evidence="1">
    <location>
        <begin position="24"/>
        <end position="162"/>
    </location>
</feature>
<protein>
    <recommendedName>
        <fullName evidence="4">Extracellular membrane protein CFEM domain-containing protein</fullName>
    </recommendedName>
</protein>
<dbReference type="InParanoid" id="A0A369J282"/>
<evidence type="ECO:0008006" key="4">
    <source>
        <dbReference type="Google" id="ProtNLM"/>
    </source>
</evidence>
<keyword evidence="1" id="KW-0732">Signal</keyword>